<name>F0W4N3_9STRA</name>
<reference evidence="2" key="1">
    <citation type="journal article" date="2011" name="PLoS Biol.">
        <title>Gene gain and loss during evolution of obligate parasitism in the white rust pathogen of Arabidopsis thaliana.</title>
        <authorList>
            <person name="Kemen E."/>
            <person name="Gardiner A."/>
            <person name="Schultz-Larsen T."/>
            <person name="Kemen A.C."/>
            <person name="Balmuth A.L."/>
            <person name="Robert-Seilaniantz A."/>
            <person name="Bailey K."/>
            <person name="Holub E."/>
            <person name="Studholme D.J."/>
            <person name="Maclean D."/>
            <person name="Jones J.D."/>
        </authorList>
    </citation>
    <scope>NUCLEOTIDE SEQUENCE</scope>
</reference>
<sequence>MRIDTRGKQKVSEAKRVLTSVHWHGDRILEKTSLRAPIPEWSTTSESAAAFSLKSAPIETTAAAPSTTDQMTTCTTLSYPSYRASSPGTAMLKNPPSLTPPASPAGSKVTVPSKNMENDAVHLRDGLGASGDRIAASTRL</sequence>
<proteinExistence type="predicted"/>
<accession>F0W4N3</accession>
<reference evidence="2" key="2">
    <citation type="submission" date="2011-02" db="EMBL/GenBank/DDBJ databases">
        <authorList>
            <person name="MacLean D."/>
        </authorList>
    </citation>
    <scope>NUCLEOTIDE SEQUENCE</scope>
</reference>
<dbReference type="EMBL" id="FR824063">
    <property type="protein sequence ID" value="CCA16067.1"/>
    <property type="molecule type" value="Genomic_DNA"/>
</dbReference>
<dbReference type="AlphaFoldDB" id="F0W4N3"/>
<evidence type="ECO:0000256" key="1">
    <source>
        <dbReference type="SAM" id="MobiDB-lite"/>
    </source>
</evidence>
<feature type="region of interest" description="Disordered" evidence="1">
    <location>
        <begin position="86"/>
        <end position="112"/>
    </location>
</feature>
<protein>
    <submittedName>
        <fullName evidence="2">AlNc14C18G1854 protein</fullName>
    </submittedName>
</protein>
<organism evidence="2">
    <name type="scientific">Albugo laibachii Nc14</name>
    <dbReference type="NCBI Taxonomy" id="890382"/>
    <lineage>
        <taxon>Eukaryota</taxon>
        <taxon>Sar</taxon>
        <taxon>Stramenopiles</taxon>
        <taxon>Oomycota</taxon>
        <taxon>Peronosporomycetes</taxon>
        <taxon>Albuginales</taxon>
        <taxon>Albuginaceae</taxon>
        <taxon>Albugo</taxon>
    </lineage>
</organism>
<evidence type="ECO:0000313" key="2">
    <source>
        <dbReference type="EMBL" id="CCA16067.1"/>
    </source>
</evidence>
<gene>
    <name evidence="2" type="primary">AlNc14C18G1854</name>
    <name evidence="2" type="ORF">ALNC14_022100</name>
</gene>
<dbReference type="HOGENOM" id="CLU_1838856_0_0_1"/>